<evidence type="ECO:0000256" key="1">
    <source>
        <dbReference type="ARBA" id="ARBA00001946"/>
    </source>
</evidence>
<evidence type="ECO:0000313" key="6">
    <source>
        <dbReference type="Proteomes" id="UP000187465"/>
    </source>
</evidence>
<dbReference type="InterPro" id="IPR014883">
    <property type="entry name" value="VRR_NUC"/>
</dbReference>
<evidence type="ECO:0000313" key="5">
    <source>
        <dbReference type="EMBL" id="OMD31352.1"/>
    </source>
</evidence>
<dbReference type="GO" id="GO:0003676">
    <property type="term" value="F:nucleic acid binding"/>
    <property type="evidence" value="ECO:0007669"/>
    <property type="project" value="InterPro"/>
</dbReference>
<keyword evidence="3" id="KW-0378">Hydrolase</keyword>
<evidence type="ECO:0000256" key="3">
    <source>
        <dbReference type="ARBA" id="ARBA00022801"/>
    </source>
</evidence>
<dbReference type="Gene3D" id="3.40.1350.10">
    <property type="match status" value="1"/>
</dbReference>
<dbReference type="Proteomes" id="UP000187465">
    <property type="component" value="Unassembled WGS sequence"/>
</dbReference>
<protein>
    <submittedName>
        <fullName evidence="5">Nuclease</fullName>
    </submittedName>
</protein>
<comment type="caution">
    <text evidence="5">The sequence shown here is derived from an EMBL/GenBank/DDBJ whole genome shotgun (WGS) entry which is preliminary data.</text>
</comment>
<organism evidence="5 6">
    <name type="scientific">Paenibacillus odorifer</name>
    <dbReference type="NCBI Taxonomy" id="189426"/>
    <lineage>
        <taxon>Bacteria</taxon>
        <taxon>Bacillati</taxon>
        <taxon>Bacillota</taxon>
        <taxon>Bacilli</taxon>
        <taxon>Bacillales</taxon>
        <taxon>Paenibacillaceae</taxon>
        <taxon>Paenibacillus</taxon>
    </lineage>
</organism>
<proteinExistence type="predicted"/>
<comment type="cofactor">
    <cofactor evidence="1">
        <name>Mg(2+)</name>
        <dbReference type="ChEBI" id="CHEBI:18420"/>
    </cofactor>
</comment>
<gene>
    <name evidence="5" type="ORF">BJP51_19095</name>
</gene>
<dbReference type="InterPro" id="IPR011856">
    <property type="entry name" value="tRNA_endonuc-like_dom_sf"/>
</dbReference>
<keyword evidence="2" id="KW-0540">Nuclease</keyword>
<dbReference type="GO" id="GO:0004518">
    <property type="term" value="F:nuclease activity"/>
    <property type="evidence" value="ECO:0007669"/>
    <property type="project" value="UniProtKB-KW"/>
</dbReference>
<sequence>MLESKLERSLVKAIRERGGKCWKWVSPGTAGVPDRLCFLPDGRLVIVEMKAPGEQPRPLQLKRHRELKDLGFEVKVIDSEAGIHEI</sequence>
<feature type="domain" description="VRR-NUC" evidence="4">
    <location>
        <begin position="1"/>
        <end position="81"/>
    </location>
</feature>
<dbReference type="RefSeq" id="WP_076179161.1">
    <property type="nucleotide sequence ID" value="NZ_MKQP01000022.1"/>
</dbReference>
<dbReference type="EMBL" id="MKQP01000022">
    <property type="protein sequence ID" value="OMD31352.1"/>
    <property type="molecule type" value="Genomic_DNA"/>
</dbReference>
<reference evidence="5 6" key="1">
    <citation type="submission" date="2016-10" db="EMBL/GenBank/DDBJ databases">
        <title>Paenibacillus species isolates.</title>
        <authorList>
            <person name="Beno S.M."/>
        </authorList>
    </citation>
    <scope>NUCLEOTIDE SEQUENCE [LARGE SCALE GENOMIC DNA]</scope>
    <source>
        <strain evidence="5 6">FSL H7-0604</strain>
    </source>
</reference>
<accession>A0A1R0X928</accession>
<dbReference type="GO" id="GO:0016788">
    <property type="term" value="F:hydrolase activity, acting on ester bonds"/>
    <property type="evidence" value="ECO:0007669"/>
    <property type="project" value="InterPro"/>
</dbReference>
<dbReference type="AlphaFoldDB" id="A0A1R0X928"/>
<dbReference type="SMART" id="SM00990">
    <property type="entry name" value="VRR_NUC"/>
    <property type="match status" value="1"/>
</dbReference>
<name>A0A1R0X928_9BACL</name>
<evidence type="ECO:0000259" key="4">
    <source>
        <dbReference type="SMART" id="SM00990"/>
    </source>
</evidence>
<evidence type="ECO:0000256" key="2">
    <source>
        <dbReference type="ARBA" id="ARBA00022722"/>
    </source>
</evidence>